<dbReference type="EMBL" id="AP019831">
    <property type="protein sequence ID" value="BBM44115.1"/>
    <property type="molecule type" value="Genomic_DNA"/>
</dbReference>
<keyword evidence="3" id="KW-1185">Reference proteome</keyword>
<reference evidence="2 3" key="1">
    <citation type="submission" date="2019-07" db="EMBL/GenBank/DDBJ databases">
        <title>Complete Genome Sequence of Leptotrichia trevisanii Strain JMUB3870.</title>
        <authorList>
            <person name="Watanabe S."/>
            <person name="Cui L."/>
        </authorList>
    </citation>
    <scope>NUCLEOTIDE SEQUENCE [LARGE SCALE GENOMIC DNA]</scope>
    <source>
        <strain evidence="2 3">JMUB3870</strain>
    </source>
</reference>
<feature type="region of interest" description="Disordered" evidence="1">
    <location>
        <begin position="48"/>
        <end position="69"/>
    </location>
</feature>
<gene>
    <name evidence="2" type="ORF">JMUB3870_0222</name>
</gene>
<evidence type="ECO:0000313" key="2">
    <source>
        <dbReference type="EMBL" id="BBM44115.1"/>
    </source>
</evidence>
<proteinExistence type="predicted"/>
<organism evidence="2 3">
    <name type="scientific">Leptotrichia trevisanii</name>
    <dbReference type="NCBI Taxonomy" id="109328"/>
    <lineage>
        <taxon>Bacteria</taxon>
        <taxon>Fusobacteriati</taxon>
        <taxon>Fusobacteriota</taxon>
        <taxon>Fusobacteriia</taxon>
        <taxon>Fusobacteriales</taxon>
        <taxon>Leptotrichiaceae</taxon>
        <taxon>Leptotrichia</taxon>
    </lineage>
</organism>
<accession>A0A510K0F8</accession>
<protein>
    <submittedName>
        <fullName evidence="2">Uncharacterized protein</fullName>
    </submittedName>
</protein>
<dbReference type="OrthoDB" id="82293at2"/>
<evidence type="ECO:0000256" key="1">
    <source>
        <dbReference type="SAM" id="MobiDB-lite"/>
    </source>
</evidence>
<sequence>MFKIKNINFLLGRTDKSNWKISFDDFLNEEKFIKILEGAYYDEIKPTGRKQDKKISKPKSAGAKKEYGF</sequence>
<dbReference type="RefSeq" id="WP_026749675.1">
    <property type="nucleotide sequence ID" value="NZ_AP019831.1"/>
</dbReference>
<dbReference type="Proteomes" id="UP000422644">
    <property type="component" value="Chromosome"/>
</dbReference>
<dbReference type="AlphaFoldDB" id="A0A510K0F8"/>
<name>A0A510K0F8_9FUSO</name>
<evidence type="ECO:0000313" key="3">
    <source>
        <dbReference type="Proteomes" id="UP000422644"/>
    </source>
</evidence>